<evidence type="ECO:0000256" key="4">
    <source>
        <dbReference type="ARBA" id="ARBA00022679"/>
    </source>
</evidence>
<proteinExistence type="predicted"/>
<dbReference type="InterPro" id="IPR013655">
    <property type="entry name" value="PAS_fold_3"/>
</dbReference>
<feature type="domain" description="PAC" evidence="9">
    <location>
        <begin position="141"/>
        <end position="193"/>
    </location>
</feature>
<keyword evidence="5" id="KW-0418">Kinase</keyword>
<evidence type="ECO:0000313" key="10">
    <source>
        <dbReference type="EMBL" id="GAX59507.1"/>
    </source>
</evidence>
<evidence type="ECO:0000259" key="9">
    <source>
        <dbReference type="PROSITE" id="PS50113"/>
    </source>
</evidence>
<dbReference type="InterPro" id="IPR000700">
    <property type="entry name" value="PAS-assoc_C"/>
</dbReference>
<feature type="domain" description="PAS" evidence="8">
    <location>
        <begin position="194"/>
        <end position="266"/>
    </location>
</feature>
<dbReference type="EMBL" id="BAOS01000003">
    <property type="protein sequence ID" value="GAX59507.1"/>
    <property type="molecule type" value="Genomic_DNA"/>
</dbReference>
<dbReference type="Pfam" id="PF13426">
    <property type="entry name" value="PAS_9"/>
    <property type="match status" value="1"/>
</dbReference>
<feature type="region of interest" description="Disordered" evidence="7">
    <location>
        <begin position="1"/>
        <end position="22"/>
    </location>
</feature>
<reference evidence="10 11" key="1">
    <citation type="journal article" date="2017" name="Environ. Microbiol. Rep.">
        <title>Genetic diversity of marine anaerobic ammonium-oxidizing bacteria as revealed by genomic and proteomic analyses of 'Candidatus Scalindua japonica'.</title>
        <authorList>
            <person name="Oshiki M."/>
            <person name="Mizuto K."/>
            <person name="Kimura Z."/>
            <person name="Kindaichi T."/>
            <person name="Satoh H."/>
            <person name="Okabe S."/>
        </authorList>
    </citation>
    <scope>NUCLEOTIDE SEQUENCE [LARGE SCALE GENOMIC DNA]</scope>
    <source>
        <strain evidence="11">husup-a2</strain>
    </source>
</reference>
<dbReference type="EC" id="2.7.13.3" evidence="2"/>
<protein>
    <recommendedName>
        <fullName evidence="2">histidine kinase</fullName>
        <ecNumber evidence="2">2.7.13.3</ecNumber>
    </recommendedName>
</protein>
<dbReference type="CDD" id="cd00130">
    <property type="entry name" value="PAS"/>
    <property type="match status" value="2"/>
</dbReference>
<dbReference type="OrthoDB" id="290376at2"/>
<dbReference type="InterPro" id="IPR035965">
    <property type="entry name" value="PAS-like_dom_sf"/>
</dbReference>
<name>A0A286TUE1_9BACT</name>
<feature type="domain" description="PAC" evidence="9">
    <location>
        <begin position="269"/>
        <end position="321"/>
    </location>
</feature>
<evidence type="ECO:0000256" key="3">
    <source>
        <dbReference type="ARBA" id="ARBA00022553"/>
    </source>
</evidence>
<evidence type="ECO:0000256" key="2">
    <source>
        <dbReference type="ARBA" id="ARBA00012438"/>
    </source>
</evidence>
<dbReference type="PROSITE" id="PS50113">
    <property type="entry name" value="PAC"/>
    <property type="match status" value="2"/>
</dbReference>
<evidence type="ECO:0000256" key="7">
    <source>
        <dbReference type="SAM" id="MobiDB-lite"/>
    </source>
</evidence>
<comment type="caution">
    <text evidence="10">The sequence shown here is derived from an EMBL/GenBank/DDBJ whole genome shotgun (WGS) entry which is preliminary data.</text>
</comment>
<dbReference type="Gene3D" id="3.30.450.20">
    <property type="entry name" value="PAS domain"/>
    <property type="match status" value="2"/>
</dbReference>
<evidence type="ECO:0000256" key="6">
    <source>
        <dbReference type="SAM" id="Coils"/>
    </source>
</evidence>
<dbReference type="PROSITE" id="PS50112">
    <property type="entry name" value="PAS"/>
    <property type="match status" value="1"/>
</dbReference>
<keyword evidence="3" id="KW-0597">Phosphoprotein</keyword>
<dbReference type="PANTHER" id="PTHR43304">
    <property type="entry name" value="PHYTOCHROME-LIKE PROTEIN CPH1"/>
    <property type="match status" value="1"/>
</dbReference>
<dbReference type="SMART" id="SM00086">
    <property type="entry name" value="PAC"/>
    <property type="match status" value="2"/>
</dbReference>
<keyword evidence="11" id="KW-1185">Reference proteome</keyword>
<accession>A0A286TUE1</accession>
<organism evidence="10 11">
    <name type="scientific">Candidatus Scalindua japonica</name>
    <dbReference type="NCBI Taxonomy" id="1284222"/>
    <lineage>
        <taxon>Bacteria</taxon>
        <taxon>Pseudomonadati</taxon>
        <taxon>Planctomycetota</taxon>
        <taxon>Candidatus Brocadiia</taxon>
        <taxon>Candidatus Brocadiales</taxon>
        <taxon>Candidatus Scalinduaceae</taxon>
        <taxon>Candidatus Scalindua</taxon>
    </lineage>
</organism>
<keyword evidence="6" id="KW-0175">Coiled coil</keyword>
<dbReference type="InterPro" id="IPR001610">
    <property type="entry name" value="PAC"/>
</dbReference>
<keyword evidence="4" id="KW-0808">Transferase</keyword>
<evidence type="ECO:0000313" key="11">
    <source>
        <dbReference type="Proteomes" id="UP000218542"/>
    </source>
</evidence>
<dbReference type="SMART" id="SM00091">
    <property type="entry name" value="PAS"/>
    <property type="match status" value="2"/>
</dbReference>
<dbReference type="InterPro" id="IPR000014">
    <property type="entry name" value="PAS"/>
</dbReference>
<dbReference type="InterPro" id="IPR052162">
    <property type="entry name" value="Sensor_kinase/Photoreceptor"/>
</dbReference>
<dbReference type="SUPFAM" id="SSF55785">
    <property type="entry name" value="PYP-like sensor domain (PAS domain)"/>
    <property type="match status" value="2"/>
</dbReference>
<gene>
    <name evidence="10" type="ORF">SCALIN_C03_0164</name>
</gene>
<evidence type="ECO:0000256" key="5">
    <source>
        <dbReference type="ARBA" id="ARBA00022777"/>
    </source>
</evidence>
<dbReference type="AlphaFoldDB" id="A0A286TUE1"/>
<dbReference type="NCBIfam" id="TIGR00229">
    <property type="entry name" value="sensory_box"/>
    <property type="match status" value="2"/>
</dbReference>
<dbReference type="Proteomes" id="UP000218542">
    <property type="component" value="Unassembled WGS sequence"/>
</dbReference>
<dbReference type="Pfam" id="PF08447">
    <property type="entry name" value="PAS_3"/>
    <property type="match status" value="1"/>
</dbReference>
<evidence type="ECO:0000259" key="8">
    <source>
        <dbReference type="PROSITE" id="PS50112"/>
    </source>
</evidence>
<feature type="coiled-coil region" evidence="6">
    <location>
        <begin position="312"/>
        <end position="378"/>
    </location>
</feature>
<dbReference type="Gene3D" id="2.10.70.100">
    <property type="match status" value="1"/>
</dbReference>
<sequence>MKKEHPDEKKPSELHKKAEKKIKPETIGIKKLSDAEVRRLAHKLQVCQIELEMKNEELRKTRLASEELCRKYLALYDYAPVGYLTIDHNGLIIDANLTLATMLGIERGFLINKLLSAYITREYKDKYYLYRRKNYEKLLHNSCELKMVKKGGAAFHVQLKCEVARDSDENPKFWKVIVTDITRQKWLGEELKKSERRLNETQRLAKTGSWEYSLENKQITWSNGQYKIFGYEPAEFELTYHNIVKAVHPNDRKTFLENNRRSINENKSYSYEYRIIRPDGAVLYLHSKAILIKDDSGKLLKMQGTSVDVSEQKQAALKLKETQRQLESLVDKRTRELKGRVAELERYHDATVDRELRIKELRDENEKLKDRLKKRDEI</sequence>
<dbReference type="GO" id="GO:0004673">
    <property type="term" value="F:protein histidine kinase activity"/>
    <property type="evidence" value="ECO:0007669"/>
    <property type="project" value="UniProtKB-EC"/>
</dbReference>
<comment type="catalytic activity">
    <reaction evidence="1">
        <text>ATP + protein L-histidine = ADP + protein N-phospho-L-histidine.</text>
        <dbReference type="EC" id="2.7.13.3"/>
    </reaction>
</comment>
<dbReference type="RefSeq" id="WP_096892632.1">
    <property type="nucleotide sequence ID" value="NZ_BAOS01000003.1"/>
</dbReference>
<evidence type="ECO:0000256" key="1">
    <source>
        <dbReference type="ARBA" id="ARBA00000085"/>
    </source>
</evidence>
<dbReference type="PANTHER" id="PTHR43304:SF1">
    <property type="entry name" value="PAC DOMAIN-CONTAINING PROTEIN"/>
    <property type="match status" value="1"/>
</dbReference>